<evidence type="ECO:0000256" key="4">
    <source>
        <dbReference type="HAMAP-Rule" id="MF_00695"/>
    </source>
</evidence>
<dbReference type="Proteomes" id="UP000250928">
    <property type="component" value="Unassembled WGS sequence"/>
</dbReference>
<protein>
    <recommendedName>
        <fullName evidence="4">High frequency lysogenization protein HflD homolog</fullName>
    </recommendedName>
</protein>
<dbReference type="Pfam" id="PF04356">
    <property type="entry name" value="DUF489"/>
    <property type="match status" value="1"/>
</dbReference>
<organism evidence="5 6">
    <name type="scientific">Candidatus Sedimenticola endophacoides</name>
    <dbReference type="NCBI Taxonomy" id="2548426"/>
    <lineage>
        <taxon>Bacteria</taxon>
        <taxon>Pseudomonadati</taxon>
        <taxon>Pseudomonadota</taxon>
        <taxon>Gammaproteobacteria</taxon>
        <taxon>Chromatiales</taxon>
        <taxon>Sedimenticolaceae</taxon>
        <taxon>Sedimenticola</taxon>
    </lineage>
</organism>
<comment type="subcellular location">
    <subcellularLocation>
        <location evidence="4">Cytoplasm</location>
    </subcellularLocation>
    <subcellularLocation>
        <location evidence="4">Cell membrane</location>
        <topology evidence="4">Peripheral membrane protein</topology>
        <orientation evidence="4">Cytoplasmic side</orientation>
    </subcellularLocation>
</comment>
<dbReference type="InterPro" id="IPR035932">
    <property type="entry name" value="HflD-like_sf"/>
</dbReference>
<proteinExistence type="inferred from homology"/>
<evidence type="ECO:0000256" key="1">
    <source>
        <dbReference type="ARBA" id="ARBA00022475"/>
    </source>
</evidence>
<sequence length="216" mass="23154">MKSERDRTMALGGIFQAAALAAQVARGGLVDALALEASVESLFQRSAASVADVYGGPAGVAGGLEVLLGQLAARPGGTRNIEVSRYVIALLHLERKLIKRPAMLEQIADGIDSAAQRREHFPLLHPNILAQLADIYVNTISTLQPRIMIQGEPLHLQNPDNVHKIRTLLLAGIRSAMLWRQCGGNRLQILIGRKRLITNGEKLLGEIRAAATPGGA</sequence>
<evidence type="ECO:0000256" key="2">
    <source>
        <dbReference type="ARBA" id="ARBA00022490"/>
    </source>
</evidence>
<reference evidence="5 6" key="1">
    <citation type="submission" date="2018-01" db="EMBL/GenBank/DDBJ databases">
        <title>Novel co-symbiosis in the lucinid bivalve Phacoides pectinatus.</title>
        <authorList>
            <person name="Lim S.J."/>
            <person name="Davis B.G."/>
            <person name="Gill D.E."/>
            <person name="Engel A.S."/>
            <person name="Anderson L.C."/>
            <person name="Campbell B.J."/>
        </authorList>
    </citation>
    <scope>NUCLEOTIDE SEQUENCE [LARGE SCALE GENOMIC DNA]</scope>
    <source>
        <strain evidence="5">N3_P5</strain>
    </source>
</reference>
<dbReference type="NCBIfam" id="NF001246">
    <property type="entry name" value="PRK00218.1-2"/>
    <property type="match status" value="1"/>
</dbReference>
<dbReference type="Gene3D" id="1.10.3890.10">
    <property type="entry name" value="HflD-like"/>
    <property type="match status" value="1"/>
</dbReference>
<keyword evidence="3 4" id="KW-0472">Membrane</keyword>
<accession>A0A657PSM4</accession>
<comment type="similarity">
    <text evidence="4">Belongs to the HflD family.</text>
</comment>
<dbReference type="HAMAP" id="MF_00695">
    <property type="entry name" value="HflD_protein"/>
    <property type="match status" value="1"/>
</dbReference>
<keyword evidence="1 4" id="KW-1003">Cell membrane</keyword>
<evidence type="ECO:0000313" key="6">
    <source>
        <dbReference type="Proteomes" id="UP000250928"/>
    </source>
</evidence>
<keyword evidence="2 4" id="KW-0963">Cytoplasm</keyword>
<dbReference type="GO" id="GO:0005886">
    <property type="term" value="C:plasma membrane"/>
    <property type="evidence" value="ECO:0007669"/>
    <property type="project" value="UniProtKB-SubCell"/>
</dbReference>
<dbReference type="PANTHER" id="PTHR38100:SF1">
    <property type="entry name" value="HIGH FREQUENCY LYSOGENIZATION PROTEIN HFLD"/>
    <property type="match status" value="1"/>
</dbReference>
<evidence type="ECO:0000256" key="3">
    <source>
        <dbReference type="ARBA" id="ARBA00023136"/>
    </source>
</evidence>
<gene>
    <name evidence="4" type="primary">hflD</name>
    <name evidence="5" type="ORF">C3L24_09735</name>
</gene>
<dbReference type="InterPro" id="IPR007451">
    <property type="entry name" value="HflD"/>
</dbReference>
<dbReference type="PANTHER" id="PTHR38100">
    <property type="entry name" value="HIGH FREQUENCY LYSOGENIZATION PROTEIN HFLD"/>
    <property type="match status" value="1"/>
</dbReference>
<name>A0A657PSM4_9GAMM</name>
<comment type="caution">
    <text evidence="5">The sequence shown here is derived from an EMBL/GenBank/DDBJ whole genome shotgun (WGS) entry which is preliminary data.</text>
</comment>
<evidence type="ECO:0000313" key="5">
    <source>
        <dbReference type="EMBL" id="PUE00101.1"/>
    </source>
</evidence>
<dbReference type="EMBL" id="PQCO01000234">
    <property type="protein sequence ID" value="PUE00101.1"/>
    <property type="molecule type" value="Genomic_DNA"/>
</dbReference>
<dbReference type="GO" id="GO:0005737">
    <property type="term" value="C:cytoplasm"/>
    <property type="evidence" value="ECO:0007669"/>
    <property type="project" value="UniProtKB-SubCell"/>
</dbReference>
<dbReference type="SUPFAM" id="SSF101322">
    <property type="entry name" value="YcfC-like"/>
    <property type="match status" value="1"/>
</dbReference>
<dbReference type="AlphaFoldDB" id="A0A657PSM4"/>